<dbReference type="Pfam" id="PF00106">
    <property type="entry name" value="adh_short"/>
    <property type="match status" value="1"/>
</dbReference>
<dbReference type="PANTHER" id="PTHR43391:SF82">
    <property type="entry name" value="OXIDOREDUCTASE SADH-RELATED"/>
    <property type="match status" value="1"/>
</dbReference>
<comment type="similarity">
    <text evidence="1">Belongs to the short-chain dehydrogenases/reductases (SDR) family.</text>
</comment>
<evidence type="ECO:0000256" key="2">
    <source>
        <dbReference type="ARBA" id="ARBA00023002"/>
    </source>
</evidence>
<dbReference type="SMART" id="SM00822">
    <property type="entry name" value="PKS_KR"/>
    <property type="match status" value="1"/>
</dbReference>
<comment type="caution">
    <text evidence="5">The sequence shown here is derived from an EMBL/GenBank/DDBJ whole genome shotgun (WGS) entry which is preliminary data.</text>
</comment>
<dbReference type="InterPro" id="IPR036291">
    <property type="entry name" value="NAD(P)-bd_dom_sf"/>
</dbReference>
<name>A0A846MQB6_9BACT</name>
<sequence>MSSVLSFFSGKHVVITGAASGIGYALAKELLPVAASLLLIDLNTGTINAFAGQSGKISLLQADLSTRTGCERLLAHLREAAHPPDVVFLNAGLARYGRFEAPDWQSIESLLMLNAAGVMYVSGQLRHLYPQTLICITASSMAFLGVPGYAVYAASKAALHRWAQTLWAEGERRLTLVYPIATRTAFFNTAQSPLLFPNQSAEQVVKAMLRGVSRGKRQIFPSRLFYCITIPVFLYECFMRLYTLYARRLLDRRTHPNP</sequence>
<reference evidence="5 6" key="1">
    <citation type="submission" date="2020-03" db="EMBL/GenBank/DDBJ databases">
        <title>Genomic Encyclopedia of Type Strains, Phase IV (KMG-IV): sequencing the most valuable type-strain genomes for metagenomic binning, comparative biology and taxonomic classification.</title>
        <authorList>
            <person name="Goeker M."/>
        </authorList>
    </citation>
    <scope>NUCLEOTIDE SEQUENCE [LARGE SCALE GENOMIC DNA]</scope>
    <source>
        <strain evidence="5 6">DSM 5718</strain>
    </source>
</reference>
<dbReference type="GO" id="GO:0016491">
    <property type="term" value="F:oxidoreductase activity"/>
    <property type="evidence" value="ECO:0007669"/>
    <property type="project" value="UniProtKB-KW"/>
</dbReference>
<dbReference type="Proteomes" id="UP000537126">
    <property type="component" value="Unassembled WGS sequence"/>
</dbReference>
<dbReference type="EMBL" id="JAASRN010000001">
    <property type="protein sequence ID" value="NIK73477.1"/>
    <property type="molecule type" value="Genomic_DNA"/>
</dbReference>
<dbReference type="RefSeq" id="WP_166918709.1">
    <property type="nucleotide sequence ID" value="NZ_JAASRN010000001.1"/>
</dbReference>
<dbReference type="PRINTS" id="PR00081">
    <property type="entry name" value="GDHRDH"/>
</dbReference>
<evidence type="ECO:0000313" key="6">
    <source>
        <dbReference type="Proteomes" id="UP000537126"/>
    </source>
</evidence>
<keyword evidence="3" id="KW-1133">Transmembrane helix</keyword>
<evidence type="ECO:0000256" key="3">
    <source>
        <dbReference type="SAM" id="Phobius"/>
    </source>
</evidence>
<feature type="domain" description="Ketoreductase" evidence="4">
    <location>
        <begin position="11"/>
        <end position="184"/>
    </location>
</feature>
<keyword evidence="2" id="KW-0560">Oxidoreductase</keyword>
<evidence type="ECO:0000256" key="1">
    <source>
        <dbReference type="ARBA" id="ARBA00006484"/>
    </source>
</evidence>
<feature type="transmembrane region" description="Helical" evidence="3">
    <location>
        <begin position="224"/>
        <end position="245"/>
    </location>
</feature>
<protein>
    <recommendedName>
        <fullName evidence="4">Ketoreductase domain-containing protein</fullName>
    </recommendedName>
</protein>
<proteinExistence type="inferred from homology"/>
<keyword evidence="6" id="KW-1185">Reference proteome</keyword>
<dbReference type="InterPro" id="IPR002347">
    <property type="entry name" value="SDR_fam"/>
</dbReference>
<accession>A0A846MQB6</accession>
<keyword evidence="3" id="KW-0472">Membrane</keyword>
<feature type="transmembrane region" description="Helical" evidence="3">
    <location>
        <begin position="128"/>
        <end position="152"/>
    </location>
</feature>
<evidence type="ECO:0000259" key="4">
    <source>
        <dbReference type="SMART" id="SM00822"/>
    </source>
</evidence>
<dbReference type="SUPFAM" id="SSF51735">
    <property type="entry name" value="NAD(P)-binding Rossmann-fold domains"/>
    <property type="match status" value="1"/>
</dbReference>
<dbReference type="InterPro" id="IPR057326">
    <property type="entry name" value="KR_dom"/>
</dbReference>
<organism evidence="5 6">
    <name type="scientific">Thermonema lapsum</name>
    <dbReference type="NCBI Taxonomy" id="28195"/>
    <lineage>
        <taxon>Bacteria</taxon>
        <taxon>Pseudomonadati</taxon>
        <taxon>Bacteroidota</taxon>
        <taxon>Cytophagia</taxon>
        <taxon>Cytophagales</taxon>
        <taxon>Thermonemataceae</taxon>
        <taxon>Thermonema</taxon>
    </lineage>
</organism>
<dbReference type="Gene3D" id="3.40.50.720">
    <property type="entry name" value="NAD(P)-binding Rossmann-like Domain"/>
    <property type="match status" value="1"/>
</dbReference>
<gene>
    <name evidence="5" type="ORF">FHS56_000963</name>
</gene>
<dbReference type="PANTHER" id="PTHR43391">
    <property type="entry name" value="RETINOL DEHYDROGENASE-RELATED"/>
    <property type="match status" value="1"/>
</dbReference>
<dbReference type="AlphaFoldDB" id="A0A846MQB6"/>
<keyword evidence="3" id="KW-0812">Transmembrane</keyword>
<evidence type="ECO:0000313" key="5">
    <source>
        <dbReference type="EMBL" id="NIK73477.1"/>
    </source>
</evidence>